<dbReference type="EMBL" id="JAYMYQ010000007">
    <property type="protein sequence ID" value="KAK7321077.1"/>
    <property type="molecule type" value="Genomic_DNA"/>
</dbReference>
<keyword evidence="2" id="KW-1185">Reference proteome</keyword>
<dbReference type="AlphaFoldDB" id="A0AAN9Q3X1"/>
<accession>A0AAN9Q3X1</accession>
<organism evidence="1 2">
    <name type="scientific">Canavalia gladiata</name>
    <name type="common">Sword bean</name>
    <name type="synonym">Dolichos gladiatus</name>
    <dbReference type="NCBI Taxonomy" id="3824"/>
    <lineage>
        <taxon>Eukaryota</taxon>
        <taxon>Viridiplantae</taxon>
        <taxon>Streptophyta</taxon>
        <taxon>Embryophyta</taxon>
        <taxon>Tracheophyta</taxon>
        <taxon>Spermatophyta</taxon>
        <taxon>Magnoliopsida</taxon>
        <taxon>eudicotyledons</taxon>
        <taxon>Gunneridae</taxon>
        <taxon>Pentapetalae</taxon>
        <taxon>rosids</taxon>
        <taxon>fabids</taxon>
        <taxon>Fabales</taxon>
        <taxon>Fabaceae</taxon>
        <taxon>Papilionoideae</taxon>
        <taxon>50 kb inversion clade</taxon>
        <taxon>NPAAA clade</taxon>
        <taxon>indigoferoid/millettioid clade</taxon>
        <taxon>Phaseoleae</taxon>
        <taxon>Canavalia</taxon>
    </lineage>
</organism>
<reference evidence="1 2" key="1">
    <citation type="submission" date="2024-01" db="EMBL/GenBank/DDBJ databases">
        <title>The genomes of 5 underutilized Papilionoideae crops provide insights into root nodulation and disease resistanc.</title>
        <authorList>
            <person name="Jiang F."/>
        </authorList>
    </citation>
    <scope>NUCLEOTIDE SEQUENCE [LARGE SCALE GENOMIC DNA]</scope>
    <source>
        <strain evidence="1">LVBAO_FW01</strain>
        <tissue evidence="1">Leaves</tissue>
    </source>
</reference>
<dbReference type="Proteomes" id="UP001367508">
    <property type="component" value="Unassembled WGS sequence"/>
</dbReference>
<gene>
    <name evidence="1" type="ORF">VNO77_31248</name>
</gene>
<sequence length="184" mass="20562">MNPCSAPYSRYTIDGARPERKAGRHPFLPIENVRATSRKKKRTSTHDLEILSKATFTYPKIQNTIVSKRANDPMLEPFESTSEPHREKCRACKNNTDILIAVHYGASSFLRIPSSHPGGQTIEEKTNARKLASHTGSTNDVATMKRRFPECSKQPSFQKEEISKIVSPSECLVIIAESSLHAPV</sequence>
<name>A0AAN9Q3X1_CANGL</name>
<evidence type="ECO:0000313" key="2">
    <source>
        <dbReference type="Proteomes" id="UP001367508"/>
    </source>
</evidence>
<proteinExistence type="predicted"/>
<evidence type="ECO:0000313" key="1">
    <source>
        <dbReference type="EMBL" id="KAK7321077.1"/>
    </source>
</evidence>
<comment type="caution">
    <text evidence="1">The sequence shown here is derived from an EMBL/GenBank/DDBJ whole genome shotgun (WGS) entry which is preliminary data.</text>
</comment>
<protein>
    <submittedName>
        <fullName evidence="1">Uncharacterized protein</fullName>
    </submittedName>
</protein>